<proteinExistence type="predicted"/>
<reference evidence="4" key="1">
    <citation type="submission" date="2023-07" db="EMBL/GenBank/DDBJ databases">
        <authorList>
            <consortium name="AG Swart"/>
            <person name="Singh M."/>
            <person name="Singh A."/>
            <person name="Seah K."/>
            <person name="Emmerich C."/>
        </authorList>
    </citation>
    <scope>NUCLEOTIDE SEQUENCE</scope>
    <source>
        <strain evidence="4">DP1</strain>
    </source>
</reference>
<protein>
    <submittedName>
        <fullName evidence="4">Uncharacterized protein</fullName>
    </submittedName>
</protein>
<dbReference type="EMBL" id="CAMPGE010014289">
    <property type="protein sequence ID" value="CAI2372968.1"/>
    <property type="molecule type" value="Genomic_DNA"/>
</dbReference>
<dbReference type="AlphaFoldDB" id="A0AAD2CX24"/>
<organism evidence="4 5">
    <name type="scientific">Euplotes crassus</name>
    <dbReference type="NCBI Taxonomy" id="5936"/>
    <lineage>
        <taxon>Eukaryota</taxon>
        <taxon>Sar</taxon>
        <taxon>Alveolata</taxon>
        <taxon>Ciliophora</taxon>
        <taxon>Intramacronucleata</taxon>
        <taxon>Spirotrichea</taxon>
        <taxon>Hypotrichia</taxon>
        <taxon>Euplotida</taxon>
        <taxon>Euplotidae</taxon>
        <taxon>Moneuplotes</taxon>
    </lineage>
</organism>
<keyword evidence="3" id="KW-0732">Signal</keyword>
<comment type="caution">
    <text evidence="4">The sequence shown here is derived from an EMBL/GenBank/DDBJ whole genome shotgun (WGS) entry which is preliminary data.</text>
</comment>
<keyword evidence="5" id="KW-1185">Reference proteome</keyword>
<feature type="region of interest" description="Disordered" evidence="1">
    <location>
        <begin position="304"/>
        <end position="344"/>
    </location>
</feature>
<accession>A0AAD2CX24</accession>
<evidence type="ECO:0000313" key="4">
    <source>
        <dbReference type="EMBL" id="CAI2372968.1"/>
    </source>
</evidence>
<evidence type="ECO:0000256" key="1">
    <source>
        <dbReference type="SAM" id="MobiDB-lite"/>
    </source>
</evidence>
<evidence type="ECO:0000313" key="5">
    <source>
        <dbReference type="Proteomes" id="UP001295684"/>
    </source>
</evidence>
<dbReference type="Proteomes" id="UP001295684">
    <property type="component" value="Unassembled WGS sequence"/>
</dbReference>
<feature type="transmembrane region" description="Helical" evidence="2">
    <location>
        <begin position="228"/>
        <end position="255"/>
    </location>
</feature>
<keyword evidence="2" id="KW-1133">Transmembrane helix</keyword>
<gene>
    <name evidence="4" type="ORF">ECRASSUSDP1_LOCUS14305</name>
</gene>
<evidence type="ECO:0000256" key="2">
    <source>
        <dbReference type="SAM" id="Phobius"/>
    </source>
</evidence>
<sequence length="344" mass="38293">MKILVLTLCMMSLSLCAEMLFSNKEAVACVDNPAKKLCLSTNKADKYCCEINEFNNNCGEAYNGVCSDRLEPLGGNAKYLLASFANDCGTYFYYVKPSNSSSPPLYTETRTIPQGQSCIFRIRNDNWDSHSLKFQLGTQINVDAYVYELKGEPQDYDENSFEVRGELLPYGRYEDEINIEAFKFAYVVVTPNNNNGDLDTAGDGIFGTIVSSVDENVDPYDPDDYHGMAIGAILGIVFGSLIFVILMLSILICICKKCRSKPSQRCPQEEARYRMITEESPHNLQINTAPPPRPHPQNVQYGIQNPYPQQIPTAHPIQPPQPSTGMVTYPSSYHPAAPVKSSKA</sequence>
<evidence type="ECO:0000256" key="3">
    <source>
        <dbReference type="SAM" id="SignalP"/>
    </source>
</evidence>
<keyword evidence="2" id="KW-0812">Transmembrane</keyword>
<feature type="chain" id="PRO_5042173252" evidence="3">
    <location>
        <begin position="17"/>
        <end position="344"/>
    </location>
</feature>
<feature type="signal peptide" evidence="3">
    <location>
        <begin position="1"/>
        <end position="16"/>
    </location>
</feature>
<keyword evidence="2" id="KW-0472">Membrane</keyword>
<name>A0AAD2CX24_EUPCR</name>